<accession>A0ACC3SPX7</accession>
<evidence type="ECO:0000313" key="2">
    <source>
        <dbReference type="Proteomes" id="UP001433508"/>
    </source>
</evidence>
<gene>
    <name evidence="1" type="ORF">V1525DRAFT_392221</name>
</gene>
<sequence length="63" mass="7446">MTDSGFKQEARADDLEVVRSRAPSNLKHVLSIEKIKNKESNYKAYYKVVKTWYSADRSEKWCF</sequence>
<feature type="non-terminal residue" evidence="1">
    <location>
        <position position="63"/>
    </location>
</feature>
<keyword evidence="2" id="KW-1185">Reference proteome</keyword>
<dbReference type="Proteomes" id="UP001433508">
    <property type="component" value="Unassembled WGS sequence"/>
</dbReference>
<name>A0ACC3SPX7_LIPKO</name>
<comment type="caution">
    <text evidence="1">The sequence shown here is derived from an EMBL/GenBank/DDBJ whole genome shotgun (WGS) entry which is preliminary data.</text>
</comment>
<protein>
    <submittedName>
        <fullName evidence="1">Uncharacterized protein</fullName>
    </submittedName>
</protein>
<reference evidence="2" key="1">
    <citation type="journal article" date="2024" name="Front. Bioeng. Biotechnol.">
        <title>Genome-scale model development and genomic sequencing of the oleaginous clade Lipomyces.</title>
        <authorList>
            <person name="Czajka J.J."/>
            <person name="Han Y."/>
            <person name="Kim J."/>
            <person name="Mondo S.J."/>
            <person name="Hofstad B.A."/>
            <person name="Robles A."/>
            <person name="Haridas S."/>
            <person name="Riley R."/>
            <person name="LaButti K."/>
            <person name="Pangilinan J."/>
            <person name="Andreopoulos W."/>
            <person name="Lipzen A."/>
            <person name="Yan J."/>
            <person name="Wang M."/>
            <person name="Ng V."/>
            <person name="Grigoriev I.V."/>
            <person name="Spatafora J.W."/>
            <person name="Magnuson J.K."/>
            <person name="Baker S.E."/>
            <person name="Pomraning K.R."/>
        </authorList>
    </citation>
    <scope>NUCLEOTIDE SEQUENCE [LARGE SCALE GENOMIC DNA]</scope>
    <source>
        <strain evidence="2">CBS 7786</strain>
    </source>
</reference>
<evidence type="ECO:0000313" key="1">
    <source>
        <dbReference type="EMBL" id="KAK9233712.1"/>
    </source>
</evidence>
<proteinExistence type="predicted"/>
<dbReference type="EMBL" id="MU971664">
    <property type="protein sequence ID" value="KAK9233712.1"/>
    <property type="molecule type" value="Genomic_DNA"/>
</dbReference>
<organism evidence="1 2">
    <name type="scientific">Lipomyces kononenkoae</name>
    <name type="common">Yeast</name>
    <dbReference type="NCBI Taxonomy" id="34357"/>
    <lineage>
        <taxon>Eukaryota</taxon>
        <taxon>Fungi</taxon>
        <taxon>Dikarya</taxon>
        <taxon>Ascomycota</taxon>
        <taxon>Saccharomycotina</taxon>
        <taxon>Lipomycetes</taxon>
        <taxon>Lipomycetales</taxon>
        <taxon>Lipomycetaceae</taxon>
        <taxon>Lipomyces</taxon>
    </lineage>
</organism>